<comment type="caution">
    <text evidence="1">The sequence shown here is derived from an EMBL/GenBank/DDBJ whole genome shotgun (WGS) entry which is preliminary data.</text>
</comment>
<accession>U7QRV4</accession>
<organism evidence="1 2">
    <name type="scientific">Photorhabdus temperata J3</name>
    <dbReference type="NCBI Taxonomy" id="1389415"/>
    <lineage>
        <taxon>Bacteria</taxon>
        <taxon>Pseudomonadati</taxon>
        <taxon>Pseudomonadota</taxon>
        <taxon>Gammaproteobacteria</taxon>
        <taxon>Enterobacterales</taxon>
        <taxon>Morganellaceae</taxon>
        <taxon>Photorhabdus</taxon>
    </lineage>
</organism>
<evidence type="ECO:0000313" key="1">
    <source>
        <dbReference type="EMBL" id="ERT10588.1"/>
    </source>
</evidence>
<evidence type="ECO:0000313" key="2">
    <source>
        <dbReference type="Proteomes" id="UP000017133"/>
    </source>
</evidence>
<sequence>MSDNKRHVHADSMLEYAIDASKTDKPGSCGKYMGLTSGEILLVIRNGIST</sequence>
<gene>
    <name evidence="1" type="ORF">O185_24000</name>
</gene>
<keyword evidence="2" id="KW-1185">Reference proteome</keyword>
<protein>
    <submittedName>
        <fullName evidence="1">Uncharacterized protein</fullName>
    </submittedName>
</protein>
<proteinExistence type="predicted"/>
<dbReference type="EMBL" id="AXDT01000296">
    <property type="protein sequence ID" value="ERT10588.1"/>
    <property type="molecule type" value="Genomic_DNA"/>
</dbReference>
<dbReference type="Proteomes" id="UP000017133">
    <property type="component" value="Unassembled WGS sequence"/>
</dbReference>
<name>U7QRV4_PHOTE</name>
<dbReference type="AlphaFoldDB" id="U7QRV4"/>
<reference evidence="1 2" key="1">
    <citation type="submission" date="2013-10" db="EMBL/GenBank/DDBJ databases">
        <title>Whole Genome Shotgun Sequence of Photorhabdus temperata J3.</title>
        <authorList>
            <person name="Park G.-S."/>
            <person name="Hong S.-J."/>
            <person name="Shin J.-H."/>
        </authorList>
    </citation>
    <scope>NUCLEOTIDE SEQUENCE [LARGE SCALE GENOMIC DNA]</scope>
    <source>
        <strain evidence="1 2">J3</strain>
    </source>
</reference>